<feature type="binding site" evidence="18">
    <location>
        <position position="641"/>
    </location>
    <ligand>
        <name>L-glutamate</name>
        <dbReference type="ChEBI" id="CHEBI:29985"/>
    </ligand>
</feature>
<dbReference type="STRING" id="6669.E9GVY0"/>
<feature type="binding site" evidence="18">
    <location>
        <position position="690"/>
    </location>
    <ligand>
        <name>L-glutamate</name>
        <dbReference type="ChEBI" id="CHEBI:29985"/>
    </ligand>
</feature>
<feature type="binding site" evidence="18">
    <location>
        <position position="642"/>
    </location>
    <ligand>
        <name>L-glutamate</name>
        <dbReference type="ChEBI" id="CHEBI:29985"/>
    </ligand>
</feature>
<keyword evidence="2" id="KW-0813">Transport</keyword>
<accession>E9GVY0</accession>
<dbReference type="SMART" id="SM00918">
    <property type="entry name" value="Lig_chan-Glu_bd"/>
    <property type="match status" value="1"/>
</dbReference>
<dbReference type="FunFam" id="3.40.190.10:FF:000060">
    <property type="entry name" value="Glutamate receptor ionotropic, kainate 1"/>
    <property type="match status" value="1"/>
</dbReference>
<sequence length="866" mass="98391">GGIFREDQKDGSAELAFKYAVYRLNRERTILPNTTLVYDIQYVPRDDSFRTSKKACKQIDFGVQAIFGPSDPVLGPHVQSICDALDIPHLETRLDLESRTSARNELSINLHPSQEVLNAAYKDLMRFLNWTKVAIIYEDEGGLLRLQDLVRSPPTSKMEVHIRQGTVNTYRQVLREIKQRDINNIIVDTRTEHVHIFFRAVLQLQMNDYQYHYLFASPDLETFDLEDFKYNFVNISAFRIVDAESNFTRQLLRDMEKFQPIGQSILNKSNIIQAEPALVYDSVMALAHGLAALDRGTALRLANLSCDIEQPWNDGSSLFNYINTVEFVGLTGPIRFKEGRRSNITLDLLKLKRENLTKVGEWNGQSGLNITDPVAFYEGSTPNITLIVMTNEEMPYVMLRSERNLTGNDRYEGFCIDLLKAIAGMVGFNYVIEMVPDKKYGALDPETGEWNGVVRQILEKKADLAVGSMTINYAREMVIDFTKPFMNLGISILFKIPTSQPTRLFSFMNPLAVEIWLYVMAAYILVSFTLFVMARFSPYEWNNPHPCNGDSDVVENQFSISNSFWFITGTFLRQGSGLNPKAASTRIVGGIWWFFTLIIISSYTANLAAFLTVERMIAPIDSVEDLADQSDISYGTLEAGSTMTFFRDSRIETYQKMWRYMESKKPSVFVSTYEEGTKRVMEGNFAFLMESTTLDYVVQRNCNLTQIGGLLDSKGYGIGTPKGSPWRDRISLAILELQEKGSIHLLYNKWWKDTGDVCNRDDKNKESKASALGVENIGGVFVVLLCGLAMAIVVAILEFCWNSKRNAQQEKQSLCSEMGEELRFALRCQGSRQRPTLRRSCLRCTPPSHTYVPTNHDVPPLHGVRV</sequence>
<dbReference type="InterPro" id="IPR019594">
    <property type="entry name" value="Glu/Gly-bd"/>
</dbReference>
<gene>
    <name evidence="24" type="ORF">DAPPUDRAFT_55388</name>
</gene>
<comment type="similarity">
    <text evidence="1">Belongs to the glutamate-gated ion channel (TC 1.A.10.1) family.</text>
</comment>
<feature type="site" description="Interaction with the cone snail toxin Con-ikot-ikot" evidence="19">
    <location>
        <position position="647"/>
    </location>
</feature>
<dbReference type="OrthoDB" id="5984008at2759"/>
<dbReference type="SUPFAM" id="SSF53822">
    <property type="entry name" value="Periplasmic binding protein-like I"/>
    <property type="match status" value="1"/>
</dbReference>
<evidence type="ECO:0000256" key="12">
    <source>
        <dbReference type="ARBA" id="ARBA00023257"/>
    </source>
</evidence>
<keyword evidence="11" id="KW-0325">Glycoprotein</keyword>
<evidence type="ECO:0000256" key="11">
    <source>
        <dbReference type="ARBA" id="ARBA00023180"/>
    </source>
</evidence>
<evidence type="ECO:0000256" key="17">
    <source>
        <dbReference type="ARBA" id="ARBA00034107"/>
    </source>
</evidence>
<dbReference type="Gene3D" id="3.40.190.10">
    <property type="entry name" value="Periplasmic binding protein-like II"/>
    <property type="match status" value="1"/>
</dbReference>
<dbReference type="eggNOG" id="KOG1052">
    <property type="taxonomic scope" value="Eukaryota"/>
</dbReference>
<dbReference type="GO" id="GO:0005886">
    <property type="term" value="C:plasma membrane"/>
    <property type="evidence" value="ECO:0000318"/>
    <property type="project" value="GO_Central"/>
</dbReference>
<evidence type="ECO:0000259" key="22">
    <source>
        <dbReference type="SMART" id="SM00079"/>
    </source>
</evidence>
<evidence type="ECO:0000256" key="3">
    <source>
        <dbReference type="ARBA" id="ARBA00022475"/>
    </source>
</evidence>
<keyword evidence="3" id="KW-1003">Cell membrane</keyword>
<feature type="domain" description="Ionotropic glutamate receptor L-glutamate and glycine-binding" evidence="23">
    <location>
        <begin position="395"/>
        <end position="459"/>
    </location>
</feature>
<keyword evidence="9 21" id="KW-0472">Membrane</keyword>
<evidence type="ECO:0000313" key="25">
    <source>
        <dbReference type="Proteomes" id="UP000000305"/>
    </source>
</evidence>
<organism evidence="24 25">
    <name type="scientific">Daphnia pulex</name>
    <name type="common">Water flea</name>
    <dbReference type="NCBI Taxonomy" id="6669"/>
    <lineage>
        <taxon>Eukaryota</taxon>
        <taxon>Metazoa</taxon>
        <taxon>Ecdysozoa</taxon>
        <taxon>Arthropoda</taxon>
        <taxon>Crustacea</taxon>
        <taxon>Branchiopoda</taxon>
        <taxon>Diplostraca</taxon>
        <taxon>Cladocera</taxon>
        <taxon>Anomopoda</taxon>
        <taxon>Daphniidae</taxon>
        <taxon>Daphnia</taxon>
    </lineage>
</organism>
<dbReference type="KEGG" id="dpx:DAPPUDRAFT_55388"/>
<dbReference type="Pfam" id="PF10613">
    <property type="entry name" value="Lig_chan-Glu_bd"/>
    <property type="match status" value="1"/>
</dbReference>
<evidence type="ECO:0000256" key="8">
    <source>
        <dbReference type="ARBA" id="ARBA00023065"/>
    </source>
</evidence>
<dbReference type="FunFam" id="3.40.190.10:FF:000072">
    <property type="entry name" value="glutamate receptor ionotropic, kainate 4"/>
    <property type="match status" value="1"/>
</dbReference>
<evidence type="ECO:0000259" key="23">
    <source>
        <dbReference type="SMART" id="SM00918"/>
    </source>
</evidence>
<evidence type="ECO:0000256" key="20">
    <source>
        <dbReference type="PIRSR" id="PIRSR601508-3"/>
    </source>
</evidence>
<feature type="transmembrane region" description="Helical" evidence="21">
    <location>
        <begin position="591"/>
        <end position="613"/>
    </location>
</feature>
<dbReference type="InterPro" id="IPR015683">
    <property type="entry name" value="Ionotropic_Glu_rcpt"/>
</dbReference>
<keyword evidence="15" id="KW-0407">Ion channel</keyword>
<dbReference type="InterPro" id="IPR001508">
    <property type="entry name" value="Iono_Glu_rcpt_met"/>
</dbReference>
<evidence type="ECO:0000256" key="16">
    <source>
        <dbReference type="ARBA" id="ARBA00034104"/>
    </source>
</evidence>
<dbReference type="InterPro" id="IPR001828">
    <property type="entry name" value="ANF_lig-bd_rcpt"/>
</dbReference>
<keyword evidence="14" id="KW-1071">Ligand-gated ion channel</keyword>
<dbReference type="GO" id="GO:0015276">
    <property type="term" value="F:ligand-gated monoatomic ion channel activity"/>
    <property type="evidence" value="ECO:0000318"/>
    <property type="project" value="GO_Central"/>
</dbReference>
<feature type="non-terminal residue" evidence="24">
    <location>
        <position position="866"/>
    </location>
</feature>
<dbReference type="PRINTS" id="PR00177">
    <property type="entry name" value="NMDARECEPTOR"/>
</dbReference>
<keyword evidence="12" id="KW-0628">Postsynaptic cell membrane</keyword>
<dbReference type="OMA" id="ENYHYIF"/>
<feature type="transmembrane region" description="Helical" evidence="21">
    <location>
        <begin position="515"/>
        <end position="534"/>
    </location>
</feature>
<evidence type="ECO:0000256" key="15">
    <source>
        <dbReference type="ARBA" id="ARBA00023303"/>
    </source>
</evidence>
<feature type="binding site" evidence="18">
    <location>
        <position position="470"/>
    </location>
    <ligand>
        <name>L-glutamate</name>
        <dbReference type="ChEBI" id="CHEBI:29985"/>
    </ligand>
</feature>
<keyword evidence="8" id="KW-0406">Ion transport</keyword>
<dbReference type="Pfam" id="PF00060">
    <property type="entry name" value="Lig_chan"/>
    <property type="match status" value="1"/>
</dbReference>
<keyword evidence="4 21" id="KW-0812">Transmembrane</keyword>
<reference evidence="24 25" key="1">
    <citation type="journal article" date="2011" name="Science">
        <title>The ecoresponsive genome of Daphnia pulex.</title>
        <authorList>
            <person name="Colbourne J.K."/>
            <person name="Pfrender M.E."/>
            <person name="Gilbert D."/>
            <person name="Thomas W.K."/>
            <person name="Tucker A."/>
            <person name="Oakley T.H."/>
            <person name="Tokishita S."/>
            <person name="Aerts A."/>
            <person name="Arnold G.J."/>
            <person name="Basu M.K."/>
            <person name="Bauer D.J."/>
            <person name="Caceres C.E."/>
            <person name="Carmel L."/>
            <person name="Casola C."/>
            <person name="Choi J.H."/>
            <person name="Detter J.C."/>
            <person name="Dong Q."/>
            <person name="Dusheyko S."/>
            <person name="Eads B.D."/>
            <person name="Frohlich T."/>
            <person name="Geiler-Samerotte K.A."/>
            <person name="Gerlach D."/>
            <person name="Hatcher P."/>
            <person name="Jogdeo S."/>
            <person name="Krijgsveld J."/>
            <person name="Kriventseva E.V."/>
            <person name="Kultz D."/>
            <person name="Laforsch C."/>
            <person name="Lindquist E."/>
            <person name="Lopez J."/>
            <person name="Manak J.R."/>
            <person name="Muller J."/>
            <person name="Pangilinan J."/>
            <person name="Patwardhan R.P."/>
            <person name="Pitluck S."/>
            <person name="Pritham E.J."/>
            <person name="Rechtsteiner A."/>
            <person name="Rho M."/>
            <person name="Rogozin I.B."/>
            <person name="Sakarya O."/>
            <person name="Salamov A."/>
            <person name="Schaack S."/>
            <person name="Shapiro H."/>
            <person name="Shiga Y."/>
            <person name="Skalitzky C."/>
            <person name="Smith Z."/>
            <person name="Souvorov A."/>
            <person name="Sung W."/>
            <person name="Tang Z."/>
            <person name="Tsuchiya D."/>
            <person name="Tu H."/>
            <person name="Vos H."/>
            <person name="Wang M."/>
            <person name="Wolf Y.I."/>
            <person name="Yamagata H."/>
            <person name="Yamada T."/>
            <person name="Ye Y."/>
            <person name="Shaw J.R."/>
            <person name="Andrews J."/>
            <person name="Crease T.J."/>
            <person name="Tang H."/>
            <person name="Lucas S.M."/>
            <person name="Robertson H.M."/>
            <person name="Bork P."/>
            <person name="Koonin E.V."/>
            <person name="Zdobnov E.M."/>
            <person name="Grigoriev I.V."/>
            <person name="Lynch M."/>
            <person name="Boore J.L."/>
        </authorList>
    </citation>
    <scope>NUCLEOTIDE SEQUENCE [LARGE SCALE GENOMIC DNA]</scope>
</reference>
<feature type="binding site" evidence="18">
    <location>
        <position position="475"/>
    </location>
    <ligand>
        <name>L-glutamate</name>
        <dbReference type="ChEBI" id="CHEBI:29985"/>
    </ligand>
</feature>
<evidence type="ECO:0000256" key="10">
    <source>
        <dbReference type="ARBA" id="ARBA00023170"/>
    </source>
</evidence>
<name>E9GVY0_DAPPU</name>
<feature type="disulfide bond" evidence="20">
    <location>
        <begin position="702"/>
        <end position="758"/>
    </location>
</feature>
<evidence type="ECO:0000256" key="19">
    <source>
        <dbReference type="PIRSR" id="PIRSR601508-2"/>
    </source>
</evidence>
<dbReference type="FunFam" id="3.40.50.2300:FF:000106">
    <property type="entry name" value="Glutamate receptor ionotropic, kainate"/>
    <property type="match status" value="1"/>
</dbReference>
<evidence type="ECO:0000256" key="6">
    <source>
        <dbReference type="ARBA" id="ARBA00022989"/>
    </source>
</evidence>
<dbReference type="InterPro" id="IPR001320">
    <property type="entry name" value="Iontro_rcpt_C"/>
</dbReference>
<dbReference type="CDD" id="cd06382">
    <property type="entry name" value="PBP1_iGluR_Kainate"/>
    <property type="match status" value="1"/>
</dbReference>
<dbReference type="Proteomes" id="UP000000305">
    <property type="component" value="Unassembled WGS sequence"/>
</dbReference>
<keyword evidence="6 21" id="KW-1133">Transmembrane helix</keyword>
<protein>
    <submittedName>
        <fullName evidence="24">Uncharacterized protein</fullName>
    </submittedName>
</protein>
<evidence type="ECO:0000256" key="14">
    <source>
        <dbReference type="ARBA" id="ARBA00023286"/>
    </source>
</evidence>
<dbReference type="PhylomeDB" id="E9GVY0"/>
<dbReference type="InParanoid" id="E9GVY0"/>
<dbReference type="Pfam" id="PF01094">
    <property type="entry name" value="ANF_receptor"/>
    <property type="match status" value="1"/>
</dbReference>
<keyword evidence="10" id="KW-0675">Receptor</keyword>
<dbReference type="FunFam" id="3.40.190.10:FF:000167">
    <property type="entry name" value="Eye-enriched kainate receptor, isoform B"/>
    <property type="match status" value="1"/>
</dbReference>
<dbReference type="InterPro" id="IPR028082">
    <property type="entry name" value="Peripla_BP_I"/>
</dbReference>
<dbReference type="GO" id="GO:0045211">
    <property type="term" value="C:postsynaptic membrane"/>
    <property type="evidence" value="ECO:0007669"/>
    <property type="project" value="UniProtKB-SubCell"/>
</dbReference>
<dbReference type="FunFam" id="1.10.287.70:FF:000010">
    <property type="entry name" value="Putative glutamate receptor ionotropic kainate 1"/>
    <property type="match status" value="1"/>
</dbReference>
<feature type="domain" description="Ionotropic glutamate receptor C-terminal" evidence="22">
    <location>
        <begin position="385"/>
        <end position="753"/>
    </location>
</feature>
<dbReference type="PANTHER" id="PTHR18966">
    <property type="entry name" value="IONOTROPIC GLUTAMATE RECEPTOR"/>
    <property type="match status" value="1"/>
</dbReference>
<evidence type="ECO:0000256" key="4">
    <source>
        <dbReference type="ARBA" id="ARBA00022692"/>
    </source>
</evidence>
<dbReference type="GO" id="GO:0042734">
    <property type="term" value="C:presynaptic membrane"/>
    <property type="evidence" value="ECO:0007669"/>
    <property type="project" value="UniProtKB-SubCell"/>
</dbReference>
<keyword evidence="20" id="KW-1015">Disulfide bond</keyword>
<dbReference type="HOGENOM" id="CLU_007257_1_1_1"/>
<feature type="transmembrane region" description="Helical" evidence="21">
    <location>
        <begin position="777"/>
        <end position="801"/>
    </location>
</feature>
<evidence type="ECO:0000256" key="18">
    <source>
        <dbReference type="PIRSR" id="PIRSR601508-1"/>
    </source>
</evidence>
<dbReference type="GO" id="GO:0038023">
    <property type="term" value="F:signaling receptor activity"/>
    <property type="evidence" value="ECO:0000318"/>
    <property type="project" value="GO_Central"/>
</dbReference>
<dbReference type="SMART" id="SM00079">
    <property type="entry name" value="PBPe"/>
    <property type="match status" value="1"/>
</dbReference>
<evidence type="ECO:0000256" key="1">
    <source>
        <dbReference type="ARBA" id="ARBA00008685"/>
    </source>
</evidence>
<evidence type="ECO:0000256" key="5">
    <source>
        <dbReference type="ARBA" id="ARBA00022729"/>
    </source>
</evidence>
<dbReference type="Gene3D" id="3.40.50.2300">
    <property type="match status" value="2"/>
</dbReference>
<keyword evidence="5" id="KW-0732">Signal</keyword>
<evidence type="ECO:0000256" key="9">
    <source>
        <dbReference type="ARBA" id="ARBA00023136"/>
    </source>
</evidence>
<dbReference type="AlphaFoldDB" id="E9GVY0"/>
<feature type="site" description="Crucial to convey clamshell closure to channel opening" evidence="19">
    <location>
        <position position="620"/>
    </location>
</feature>
<dbReference type="FunCoup" id="E9GVY0">
    <property type="interactions" value="15"/>
</dbReference>
<dbReference type="EMBL" id="GL732569">
    <property type="protein sequence ID" value="EFX76369.1"/>
    <property type="molecule type" value="Genomic_DNA"/>
</dbReference>
<dbReference type="Gene3D" id="1.10.287.70">
    <property type="match status" value="1"/>
</dbReference>
<comment type="subcellular location">
    <subcellularLocation>
        <location evidence="16">Postsynaptic cell membrane</location>
        <topology evidence="16">Multi-pass membrane protein</topology>
    </subcellularLocation>
    <subcellularLocation>
        <location evidence="17">Presynaptic cell membrane</location>
        <topology evidence="17">Multi-pass membrane protein</topology>
    </subcellularLocation>
</comment>
<keyword evidence="25" id="KW-1185">Reference proteome</keyword>
<dbReference type="SUPFAM" id="SSF53850">
    <property type="entry name" value="Periplasmic binding protein-like II"/>
    <property type="match status" value="1"/>
</dbReference>
<evidence type="ECO:0000313" key="24">
    <source>
        <dbReference type="EMBL" id="EFX76369.1"/>
    </source>
</evidence>
<evidence type="ECO:0000256" key="2">
    <source>
        <dbReference type="ARBA" id="ARBA00022448"/>
    </source>
</evidence>
<proteinExistence type="inferred from homology"/>
<evidence type="ECO:0000256" key="13">
    <source>
        <dbReference type="ARBA" id="ARBA00023273"/>
    </source>
</evidence>
<evidence type="ECO:0000256" key="21">
    <source>
        <dbReference type="SAM" id="Phobius"/>
    </source>
</evidence>
<keyword evidence="13" id="KW-0966">Cell projection</keyword>
<evidence type="ECO:0000256" key="7">
    <source>
        <dbReference type="ARBA" id="ARBA00023018"/>
    </source>
</evidence>
<keyword evidence="7" id="KW-0770">Synapse</keyword>